<organism evidence="3 4">
    <name type="scientific">Cladobotryum mycophilum</name>
    <dbReference type="NCBI Taxonomy" id="491253"/>
    <lineage>
        <taxon>Eukaryota</taxon>
        <taxon>Fungi</taxon>
        <taxon>Dikarya</taxon>
        <taxon>Ascomycota</taxon>
        <taxon>Pezizomycotina</taxon>
        <taxon>Sordariomycetes</taxon>
        <taxon>Hypocreomycetidae</taxon>
        <taxon>Hypocreales</taxon>
        <taxon>Hypocreaceae</taxon>
        <taxon>Cladobotryum</taxon>
    </lineage>
</organism>
<gene>
    <name evidence="3" type="ORF">PT974_09222</name>
</gene>
<feature type="domain" description="Borealin N-terminal" evidence="2">
    <location>
        <begin position="47"/>
        <end position="101"/>
    </location>
</feature>
<feature type="region of interest" description="Disordered" evidence="1">
    <location>
        <begin position="250"/>
        <end position="365"/>
    </location>
</feature>
<proteinExistence type="predicted"/>
<evidence type="ECO:0000256" key="1">
    <source>
        <dbReference type="SAM" id="MobiDB-lite"/>
    </source>
</evidence>
<sequence length="365" mass="39299">MAPITIPKMLDGSLSPSKRAQLMNIASPSTPHRSPIKKRKVGISLQQKQTMIENLRLEITERARRLRAQYHLQAQGLRSRVEIRVNRIPMALRKLKMGDLLVKFIDQEQQQQQLQLQQRDIARQLPPAVPTKEISSRLSPQKPPQQINRNQNVARPQKRLSNAITGDKENDIENVENPKKRIRGADVMTARSTQVLSPTSSNSRLLTNRERPASPTKPQMAKPASPVKAQGAVRSAVATGVLSTMVEKAKAARAGTRKVTASSTASSSSSGAGTTAPTRTKRAATAPKAPVSRPGTRTARRASGNSETSEASTNTVVKKTGAKNTTTAAKKTAGGAKKGAVGSEAKSSDIGKSKSATGRVLRKRG</sequence>
<feature type="compositionally biased region" description="Polar residues" evidence="1">
    <location>
        <begin position="303"/>
        <end position="312"/>
    </location>
</feature>
<evidence type="ECO:0000313" key="3">
    <source>
        <dbReference type="EMBL" id="KAK5990947.1"/>
    </source>
</evidence>
<evidence type="ECO:0000259" key="2">
    <source>
        <dbReference type="Pfam" id="PF10444"/>
    </source>
</evidence>
<feature type="compositionally biased region" description="Low complexity" evidence="1">
    <location>
        <begin position="260"/>
        <end position="289"/>
    </location>
</feature>
<feature type="compositionally biased region" description="Polar residues" evidence="1">
    <location>
        <begin position="136"/>
        <end position="164"/>
    </location>
</feature>
<dbReference type="Pfam" id="PF10444">
    <property type="entry name" value="Nbl1_Borealin_N"/>
    <property type="match status" value="1"/>
</dbReference>
<dbReference type="InterPro" id="IPR018851">
    <property type="entry name" value="Borealin_N"/>
</dbReference>
<keyword evidence="4" id="KW-1185">Reference proteome</keyword>
<feature type="compositionally biased region" description="Low complexity" evidence="1">
    <location>
        <begin position="313"/>
        <end position="342"/>
    </location>
</feature>
<feature type="compositionally biased region" description="Polar residues" evidence="1">
    <location>
        <begin position="190"/>
        <end position="206"/>
    </location>
</feature>
<feature type="region of interest" description="Disordered" evidence="1">
    <location>
        <begin position="128"/>
        <end position="231"/>
    </location>
</feature>
<dbReference type="Proteomes" id="UP001338125">
    <property type="component" value="Unassembled WGS sequence"/>
</dbReference>
<dbReference type="EMBL" id="JAVFKD010000014">
    <property type="protein sequence ID" value="KAK5990947.1"/>
    <property type="molecule type" value="Genomic_DNA"/>
</dbReference>
<evidence type="ECO:0000313" key="4">
    <source>
        <dbReference type="Proteomes" id="UP001338125"/>
    </source>
</evidence>
<reference evidence="3 4" key="1">
    <citation type="submission" date="2024-01" db="EMBL/GenBank/DDBJ databases">
        <title>Complete genome of Cladobotryum mycophilum ATHUM6906.</title>
        <authorList>
            <person name="Christinaki A.C."/>
            <person name="Myridakis A.I."/>
            <person name="Kouvelis V.N."/>
        </authorList>
    </citation>
    <scope>NUCLEOTIDE SEQUENCE [LARGE SCALE GENOMIC DNA]</scope>
    <source>
        <strain evidence="3 4">ATHUM6906</strain>
    </source>
</reference>
<feature type="compositionally biased region" description="Basic and acidic residues" evidence="1">
    <location>
        <begin position="166"/>
        <end position="179"/>
    </location>
</feature>
<accession>A0ABR0SGK7</accession>
<name>A0ABR0SGK7_9HYPO</name>
<protein>
    <recommendedName>
        <fullName evidence="2">Borealin N-terminal domain-containing protein</fullName>
    </recommendedName>
</protein>
<comment type="caution">
    <text evidence="3">The sequence shown here is derived from an EMBL/GenBank/DDBJ whole genome shotgun (WGS) entry which is preliminary data.</text>
</comment>